<keyword evidence="18" id="KW-0675">Receptor</keyword>
<dbReference type="Pfam" id="PF00593">
    <property type="entry name" value="TonB_dep_Rec_b-barrel"/>
    <property type="match status" value="1"/>
</dbReference>
<evidence type="ECO:0000256" key="14">
    <source>
        <dbReference type="RuleBase" id="RU003357"/>
    </source>
</evidence>
<proteinExistence type="inferred from homology"/>
<dbReference type="InterPro" id="IPR036942">
    <property type="entry name" value="Beta-barrel_TonB_sf"/>
</dbReference>
<dbReference type="PROSITE" id="PS52016">
    <property type="entry name" value="TONB_DEPENDENT_REC_3"/>
    <property type="match status" value="1"/>
</dbReference>
<dbReference type="InterPro" id="IPR012910">
    <property type="entry name" value="Plug_dom"/>
</dbReference>
<evidence type="ECO:0000256" key="4">
    <source>
        <dbReference type="ARBA" id="ARBA00022496"/>
    </source>
</evidence>
<evidence type="ECO:0000313" key="18">
    <source>
        <dbReference type="EMBL" id="TGY90570.1"/>
    </source>
</evidence>
<comment type="similarity">
    <text evidence="12 14">Belongs to the TonB-dependent receptor family.</text>
</comment>
<reference evidence="18 19" key="1">
    <citation type="journal article" date="2017" name="Int. J. Syst. Evol. Microbiol.">
        <title>Marinicauda algicola sp. nov., isolated from a marine red alga Rhodosorus marinus.</title>
        <authorList>
            <person name="Jeong S.E."/>
            <person name="Jeon S.H."/>
            <person name="Chun B.H."/>
            <person name="Kim D.W."/>
            <person name="Jeon C.O."/>
        </authorList>
    </citation>
    <scope>NUCLEOTIDE SEQUENCE [LARGE SCALE GENOMIC DNA]</scope>
    <source>
        <strain evidence="18 19">JCM 31718</strain>
    </source>
</reference>
<dbReference type="PANTHER" id="PTHR32552:SF81">
    <property type="entry name" value="TONB-DEPENDENT OUTER MEMBRANE RECEPTOR"/>
    <property type="match status" value="1"/>
</dbReference>
<keyword evidence="3 12" id="KW-1134">Transmembrane beta strand</keyword>
<organism evidence="18 19">
    <name type="scientific">Marinicauda algicola</name>
    <dbReference type="NCBI Taxonomy" id="2029849"/>
    <lineage>
        <taxon>Bacteria</taxon>
        <taxon>Pseudomonadati</taxon>
        <taxon>Pseudomonadota</taxon>
        <taxon>Alphaproteobacteria</taxon>
        <taxon>Maricaulales</taxon>
        <taxon>Maricaulaceae</taxon>
        <taxon>Marinicauda</taxon>
    </lineage>
</organism>
<dbReference type="SUPFAM" id="SSF56935">
    <property type="entry name" value="Porins"/>
    <property type="match status" value="1"/>
</dbReference>
<comment type="subcellular location">
    <subcellularLocation>
        <location evidence="1 12">Cell outer membrane</location>
        <topology evidence="1 12">Multi-pass membrane protein</topology>
    </subcellularLocation>
</comment>
<dbReference type="RefSeq" id="WP_135995068.1">
    <property type="nucleotide sequence ID" value="NZ_CP071057.1"/>
</dbReference>
<dbReference type="Gene3D" id="2.40.170.20">
    <property type="entry name" value="TonB-dependent receptor, beta-barrel domain"/>
    <property type="match status" value="3"/>
</dbReference>
<feature type="domain" description="TonB-dependent receptor-like beta-barrel" evidence="16">
    <location>
        <begin position="303"/>
        <end position="880"/>
    </location>
</feature>
<feature type="chain" id="PRO_5020917160" evidence="15">
    <location>
        <begin position="23"/>
        <end position="918"/>
    </location>
</feature>
<dbReference type="GO" id="GO:0009279">
    <property type="term" value="C:cell outer membrane"/>
    <property type="evidence" value="ECO:0007669"/>
    <property type="project" value="UniProtKB-SubCell"/>
</dbReference>
<dbReference type="Proteomes" id="UP000308054">
    <property type="component" value="Unassembled WGS sequence"/>
</dbReference>
<evidence type="ECO:0000256" key="10">
    <source>
        <dbReference type="ARBA" id="ARBA00023136"/>
    </source>
</evidence>
<evidence type="ECO:0000313" key="19">
    <source>
        <dbReference type="Proteomes" id="UP000308054"/>
    </source>
</evidence>
<dbReference type="InterPro" id="IPR010917">
    <property type="entry name" value="TonB_rcpt_CS"/>
</dbReference>
<keyword evidence="7" id="KW-0408">Iron</keyword>
<keyword evidence="19" id="KW-1185">Reference proteome</keyword>
<dbReference type="AlphaFoldDB" id="A0A4S2H4I8"/>
<evidence type="ECO:0000256" key="15">
    <source>
        <dbReference type="SAM" id="SignalP"/>
    </source>
</evidence>
<dbReference type="OrthoDB" id="7313036at2"/>
<dbReference type="PROSITE" id="PS01156">
    <property type="entry name" value="TONB_DEPENDENT_REC_2"/>
    <property type="match status" value="1"/>
</dbReference>
<keyword evidence="8" id="KW-0406">Ion transport</keyword>
<protein>
    <submittedName>
        <fullName evidence="18">TonB-dependent receptor</fullName>
    </submittedName>
</protein>
<keyword evidence="10 12" id="KW-0472">Membrane</keyword>
<keyword evidence="11 12" id="KW-0998">Cell outer membrane</keyword>
<comment type="caution">
    <text evidence="18">The sequence shown here is derived from an EMBL/GenBank/DDBJ whole genome shotgun (WGS) entry which is preliminary data.</text>
</comment>
<dbReference type="PANTHER" id="PTHR32552">
    <property type="entry name" value="FERRICHROME IRON RECEPTOR-RELATED"/>
    <property type="match status" value="1"/>
</dbReference>
<feature type="domain" description="TonB-dependent receptor plug" evidence="17">
    <location>
        <begin position="52"/>
        <end position="160"/>
    </location>
</feature>
<evidence type="ECO:0000256" key="9">
    <source>
        <dbReference type="ARBA" id="ARBA00023077"/>
    </source>
</evidence>
<evidence type="ECO:0000256" key="13">
    <source>
        <dbReference type="PROSITE-ProRule" id="PRU10144"/>
    </source>
</evidence>
<name>A0A4S2H4I8_9PROT</name>
<evidence type="ECO:0000256" key="8">
    <source>
        <dbReference type="ARBA" id="ARBA00023065"/>
    </source>
</evidence>
<keyword evidence="4" id="KW-0410">Iron transport</keyword>
<keyword evidence="6 15" id="KW-0732">Signal</keyword>
<dbReference type="EMBL" id="SRXW01000001">
    <property type="protein sequence ID" value="TGY90570.1"/>
    <property type="molecule type" value="Genomic_DNA"/>
</dbReference>
<evidence type="ECO:0000256" key="5">
    <source>
        <dbReference type="ARBA" id="ARBA00022692"/>
    </source>
</evidence>
<dbReference type="Pfam" id="PF07715">
    <property type="entry name" value="Plug"/>
    <property type="match status" value="1"/>
</dbReference>
<dbReference type="GO" id="GO:0006826">
    <property type="term" value="P:iron ion transport"/>
    <property type="evidence" value="ECO:0007669"/>
    <property type="project" value="UniProtKB-KW"/>
</dbReference>
<dbReference type="InterPro" id="IPR000531">
    <property type="entry name" value="Beta-barrel_TonB"/>
</dbReference>
<evidence type="ECO:0000256" key="11">
    <source>
        <dbReference type="ARBA" id="ARBA00023237"/>
    </source>
</evidence>
<evidence type="ECO:0000256" key="3">
    <source>
        <dbReference type="ARBA" id="ARBA00022452"/>
    </source>
</evidence>
<keyword evidence="5 12" id="KW-0812">Transmembrane</keyword>
<evidence type="ECO:0000259" key="17">
    <source>
        <dbReference type="Pfam" id="PF07715"/>
    </source>
</evidence>
<evidence type="ECO:0000256" key="12">
    <source>
        <dbReference type="PROSITE-ProRule" id="PRU01360"/>
    </source>
</evidence>
<keyword evidence="2 12" id="KW-0813">Transport</keyword>
<evidence type="ECO:0000256" key="6">
    <source>
        <dbReference type="ARBA" id="ARBA00022729"/>
    </source>
</evidence>
<dbReference type="InterPro" id="IPR039426">
    <property type="entry name" value="TonB-dep_rcpt-like"/>
</dbReference>
<gene>
    <name evidence="18" type="ORF">E5163_05470</name>
</gene>
<feature type="short sequence motif" description="TonB C-terminal box" evidence="13">
    <location>
        <begin position="901"/>
        <end position="918"/>
    </location>
</feature>
<evidence type="ECO:0000256" key="2">
    <source>
        <dbReference type="ARBA" id="ARBA00022448"/>
    </source>
</evidence>
<accession>A0A4S2H4I8</accession>
<feature type="signal peptide" evidence="15">
    <location>
        <begin position="1"/>
        <end position="22"/>
    </location>
</feature>
<sequence length="918" mass="98823">MNRITKAGLLGASALTAGLMHAAAFGQDVTPPVNRAVDDVIVVTAQKREQTLQETPVSVSVATGEQIEVAQVRDAADLQILVPSLRVSEFAASTNTQFTLRGVGTSSFNPGLEPSVGIFVDGVYRPRAGAAINDLLSMERVEVIRGPQSTLFGRNTPAGVVSFITQEPEFEFGGDAELTFGNYGQFVAKGTVTGPLVADALAFRFDATHHTNTGYLDNVSPVGVIDEVNNRDRQNFRGQLLWTPTNDTEVRIIADWGNIDENCCAAPFGFYDPIDAAAIAGLGGTLVPADPWGGDIAVNGLVNTELKQSGLSAQIDHDFDGFTFTSITAYRTYDEAQNIDADFSDLDLVGSRDIDNEYNSFTQEFRVTSTGDNFVDWMGGVFFYDNDLTFRQNVDYGSDAKAFFDLASASSVAPLVAAFGLPPGTGGVSFLEFLVGTNNALGVTGVPIAPAEGYVAEDHGVVLEQFQYDTQSWSGFGQLDFNITDRFTFTVGARYTEEDKEMATQIDVDDPISAISFTQLGANVRLPNPALCPGFPNGNTCPYFLNAVLLQQAAGDPALAAALTQIAAAAGTSLADPTFIYNGTVASIIANTPQLNLFNGFSAFQNFLPASASQYPTSRSDDNVSYSLIASYDVSDTLNVYASYSTGFKPGGFNLSYEAVETQKFEFEEETASSWEIGAKGSVFDGALNYAITYFDQEIEDFQAENFLGAGFALDNAGSIEVSGLEFDFAWSPTERLFFTLGGTYLFESKYGEYEFAPCPDSSPLFGPVYDPTDPLFSACATPRLNPETGVTSRFNDLSGVDRGNSELIASLTGTYTHPIGNNHELFLRGEAYHSSEYALTTSLDPRPVANQDDFTLYNASVGFGPTDGAWQLQVWGRNLGEEEYKKGGFPSVGYLGSSVNIYPGDPRTYGLTLRARF</sequence>
<evidence type="ECO:0000256" key="1">
    <source>
        <dbReference type="ARBA" id="ARBA00004571"/>
    </source>
</evidence>
<evidence type="ECO:0000259" key="16">
    <source>
        <dbReference type="Pfam" id="PF00593"/>
    </source>
</evidence>
<evidence type="ECO:0000256" key="7">
    <source>
        <dbReference type="ARBA" id="ARBA00023004"/>
    </source>
</evidence>
<keyword evidence="9 14" id="KW-0798">TonB box</keyword>